<dbReference type="AlphaFoldDB" id="A0A2G9YIU9"/>
<reference evidence="1 2" key="1">
    <citation type="submission" date="2017-09" db="EMBL/GenBank/DDBJ databases">
        <title>Depth-based differentiation of microbial function through sediment-hosted aquifers and enrichment of novel symbionts in the deep terrestrial subsurface.</title>
        <authorList>
            <person name="Probst A.J."/>
            <person name="Ladd B."/>
            <person name="Jarett J.K."/>
            <person name="Geller-Mcgrath D.E."/>
            <person name="Sieber C.M."/>
            <person name="Emerson J.B."/>
            <person name="Anantharaman K."/>
            <person name="Thomas B.C."/>
            <person name="Malmstrom R."/>
            <person name="Stieglmeier M."/>
            <person name="Klingl A."/>
            <person name="Woyke T."/>
            <person name="Ryan C.M."/>
            <person name="Banfield J.F."/>
        </authorList>
    </citation>
    <scope>NUCLEOTIDE SEQUENCE [LARGE SCALE GENOMIC DNA]</scope>
    <source>
        <strain evidence="1">CG23_combo_of_CG06-09_8_20_14_all_41_10</strain>
    </source>
</reference>
<comment type="caution">
    <text evidence="1">The sequence shown here is derived from an EMBL/GenBank/DDBJ whole genome shotgun (WGS) entry which is preliminary data.</text>
</comment>
<organism evidence="1 2">
    <name type="scientific">Candidatus Sherwoodlollariibacterium unditelluris</name>
    <dbReference type="NCBI Taxonomy" id="1974757"/>
    <lineage>
        <taxon>Bacteria</taxon>
        <taxon>Pseudomonadati</taxon>
        <taxon>Candidatus Omnitrophota</taxon>
        <taxon>Candidatus Sherwoodlollariibacterium</taxon>
    </lineage>
</organism>
<proteinExistence type="predicted"/>
<name>A0A2G9YIU9_9BACT</name>
<sequence length="246" mass="29484">MDKKALVREYIKKHRYFSLSQIIHDVNFEKKLVKDYLFQLKQEKIVFEAGYGFFSNVAEKFPFMAVRRVEVIRQCLKKNYPLVDFLIWDTKIFAPLYHHTQTHHITFVEVEKDLVFSVHEHLYGKYRGVLKERRVKSFFAGFDVTLDPVVVRAMPSRSPREGNIPALEKILVDMYLDIDKYAYIGHSDYFELWWDLVRLYRINIRELIGYSRRRKCSRQLFPQLIENNNSYAIDFCQLIAKVGKRL</sequence>
<evidence type="ECO:0000313" key="1">
    <source>
        <dbReference type="EMBL" id="PIP19178.1"/>
    </source>
</evidence>
<dbReference type="Proteomes" id="UP000231292">
    <property type="component" value="Unassembled WGS sequence"/>
</dbReference>
<dbReference type="EMBL" id="PCRK01000104">
    <property type="protein sequence ID" value="PIP19178.1"/>
    <property type="molecule type" value="Genomic_DNA"/>
</dbReference>
<dbReference type="Pfam" id="PF20217">
    <property type="entry name" value="DUF6577"/>
    <property type="match status" value="1"/>
</dbReference>
<protein>
    <submittedName>
        <fullName evidence="1">Uncharacterized protein</fullName>
    </submittedName>
</protein>
<dbReference type="InterPro" id="IPR046484">
    <property type="entry name" value="DUF6577"/>
</dbReference>
<evidence type="ECO:0000313" key="2">
    <source>
        <dbReference type="Proteomes" id="UP000231292"/>
    </source>
</evidence>
<gene>
    <name evidence="1" type="ORF">COX41_04255</name>
</gene>
<accession>A0A2G9YIU9</accession>